<proteinExistence type="inferred from homology"/>
<evidence type="ECO:0000256" key="4">
    <source>
        <dbReference type="ARBA" id="ARBA00023089"/>
    </source>
</evidence>
<feature type="compositionally biased region" description="Low complexity" evidence="8">
    <location>
        <begin position="798"/>
        <end position="809"/>
    </location>
</feature>
<feature type="region of interest" description="Disordered" evidence="8">
    <location>
        <begin position="327"/>
        <end position="348"/>
    </location>
</feature>
<evidence type="ECO:0000256" key="7">
    <source>
        <dbReference type="SAM" id="Coils"/>
    </source>
</evidence>
<dbReference type="SUPFAM" id="SSF57756">
    <property type="entry name" value="Retrovirus zinc finger-like domains"/>
    <property type="match status" value="1"/>
</dbReference>
<dbReference type="PROSITE" id="PS50158">
    <property type="entry name" value="ZF_CCHC"/>
    <property type="match status" value="1"/>
</dbReference>
<dbReference type="GO" id="GO:0008270">
    <property type="term" value="F:zinc ion binding"/>
    <property type="evidence" value="ECO:0007669"/>
    <property type="project" value="UniProtKB-KW"/>
</dbReference>
<evidence type="ECO:0000256" key="3">
    <source>
        <dbReference type="ARBA" id="ARBA00022782"/>
    </source>
</evidence>
<keyword evidence="5" id="KW-0479">Metal-binding</keyword>
<evidence type="ECO:0000313" key="10">
    <source>
        <dbReference type="EMBL" id="CAB4285961.1"/>
    </source>
</evidence>
<dbReference type="InterPro" id="IPR001878">
    <property type="entry name" value="Znf_CCHC"/>
</dbReference>
<evidence type="ECO:0000256" key="5">
    <source>
        <dbReference type="PROSITE-ProRule" id="PRU00047"/>
    </source>
</evidence>
<keyword evidence="2 6" id="KW-0217">Developmental protein</keyword>
<evidence type="ECO:0000256" key="8">
    <source>
        <dbReference type="SAM" id="MobiDB-lite"/>
    </source>
</evidence>
<dbReference type="PANTHER" id="PTHR31791:SF70">
    <property type="entry name" value="FRIGIDA-LIKE PROTEIN"/>
    <property type="match status" value="1"/>
</dbReference>
<keyword evidence="5" id="KW-0863">Zinc-finger</keyword>
<evidence type="ECO:0000313" key="11">
    <source>
        <dbReference type="Proteomes" id="UP000507222"/>
    </source>
</evidence>
<keyword evidence="4 6" id="KW-0287">Flowering</keyword>
<dbReference type="Pfam" id="PF00098">
    <property type="entry name" value="zf-CCHC"/>
    <property type="match status" value="1"/>
</dbReference>
<dbReference type="Pfam" id="PF07899">
    <property type="entry name" value="Frigida"/>
    <property type="match status" value="2"/>
</dbReference>
<evidence type="ECO:0000256" key="6">
    <source>
        <dbReference type="RuleBase" id="RU364012"/>
    </source>
</evidence>
<feature type="region of interest" description="Disordered" evidence="8">
    <location>
        <begin position="798"/>
        <end position="817"/>
    </location>
</feature>
<dbReference type="InterPro" id="IPR012474">
    <property type="entry name" value="Frigida"/>
</dbReference>
<evidence type="ECO:0000256" key="2">
    <source>
        <dbReference type="ARBA" id="ARBA00022473"/>
    </source>
</evidence>
<dbReference type="AlphaFoldDB" id="A0A6J5VCK0"/>
<gene>
    <name evidence="10" type="ORF">CURHAP_LOCUS42225</name>
</gene>
<keyword evidence="5" id="KW-0862">Zinc</keyword>
<accession>A0A6J5VCK0</accession>
<protein>
    <recommendedName>
        <fullName evidence="6">FRIGIDA-like protein</fullName>
    </recommendedName>
</protein>
<name>A0A6J5VCK0_PRUAR</name>
<evidence type="ECO:0000259" key="9">
    <source>
        <dbReference type="PROSITE" id="PS50158"/>
    </source>
</evidence>
<feature type="domain" description="CCHC-type" evidence="9">
    <location>
        <begin position="835"/>
        <end position="850"/>
    </location>
</feature>
<dbReference type="SMART" id="SM00343">
    <property type="entry name" value="ZnF_C2HC"/>
    <property type="match status" value="1"/>
</dbReference>
<dbReference type="PANTHER" id="PTHR31791">
    <property type="entry name" value="FRIGIDA-LIKE PROTEIN 3-RELATED"/>
    <property type="match status" value="1"/>
</dbReference>
<comment type="similarity">
    <text evidence="1 6">Belongs to the Frigida family.</text>
</comment>
<keyword evidence="3 6" id="KW-0221">Differentiation</keyword>
<evidence type="ECO:0000256" key="1">
    <source>
        <dbReference type="ARBA" id="ARBA00008956"/>
    </source>
</evidence>
<dbReference type="InterPro" id="IPR036875">
    <property type="entry name" value="Znf_CCHC_sf"/>
</dbReference>
<dbReference type="GO" id="GO:0003676">
    <property type="term" value="F:nucleic acid binding"/>
    <property type="evidence" value="ECO:0007669"/>
    <property type="project" value="InterPro"/>
</dbReference>
<reference evidence="10 11" key="1">
    <citation type="submission" date="2020-05" db="EMBL/GenBank/DDBJ databases">
        <authorList>
            <person name="Campoy J."/>
            <person name="Schneeberger K."/>
            <person name="Spophaly S."/>
        </authorList>
    </citation>
    <scope>NUCLEOTIDE SEQUENCE [LARGE SCALE GENOMIC DNA]</scope>
    <source>
        <strain evidence="10">PruArmRojPasFocal</strain>
    </source>
</reference>
<organism evidence="10 11">
    <name type="scientific">Prunus armeniaca</name>
    <name type="common">Apricot</name>
    <name type="synonym">Armeniaca vulgaris</name>
    <dbReference type="NCBI Taxonomy" id="36596"/>
    <lineage>
        <taxon>Eukaryota</taxon>
        <taxon>Viridiplantae</taxon>
        <taxon>Streptophyta</taxon>
        <taxon>Embryophyta</taxon>
        <taxon>Tracheophyta</taxon>
        <taxon>Spermatophyta</taxon>
        <taxon>Magnoliopsida</taxon>
        <taxon>eudicotyledons</taxon>
        <taxon>Gunneridae</taxon>
        <taxon>Pentapetalae</taxon>
        <taxon>rosids</taxon>
        <taxon>fabids</taxon>
        <taxon>Rosales</taxon>
        <taxon>Rosaceae</taxon>
        <taxon>Amygdaloideae</taxon>
        <taxon>Amygdaleae</taxon>
        <taxon>Prunus</taxon>
    </lineage>
</organism>
<feature type="compositionally biased region" description="Basic and acidic residues" evidence="8">
    <location>
        <begin position="331"/>
        <end position="348"/>
    </location>
</feature>
<dbReference type="GO" id="GO:0009908">
    <property type="term" value="P:flower development"/>
    <property type="evidence" value="ECO:0007669"/>
    <property type="project" value="UniProtKB-KW"/>
</dbReference>
<sequence>MTMEDIAWNLKLSEVKQRSLGKAHETLRAQADSMIQFSVQWKELVDLFDSTRNSLQTELQELQELKKEIDCRLADFETKELNFNLVMGAKAKQLQGIVQEVEESKSQLQSLKLSIQEHCEKYEVEENRLGKVQKLVKGKKTEYFSIQQRIKEVSNEIESKSKEIECKERQLNAVQGKVVDQWKEFDLKDEEIRAKQTLIEEYDRELKSKEQKPGLIHKLVLEYSNAIESKIKDFNLLEKSVGVWDCKLELRELEIKRWFEKLEKQFESKFEELNLIDKRVKDCMNEVQLKEKHLYPRKKHLDSLDKSIQECARRLEQQAKELELKQQQFEKSTEEHTRKQKSKEKADTLHSQVKVEQLECILNNNAVVPSPTNNQSSIIRDGRSLQVFMNEYFRMTDRVSAEVSTGLHVSSDPAKLVLDAMQGFYTSNSTVGNREFGFDLSVIRRSCIHLLKELKRVSPEINDQVREEAKKLAGDWKAKMIVAAENWLEVLGYLWLLTAYDLASTYDVGELQTLRGIAAEHGLPAERCGILDMADKAPASGISCSTIKTEKPESSLDENAATFSSPNLQLSATTNARNLQGVPNEHLSRSHFTQNETLQIATDALPSALNGDGFVKLLGMISRDKQLLEYYRGFGFGDKITADVIANLIERKQLIEAVRCIYTFNLMDKFPLVPLLKEYVDDIQKHSWKKYVKRKSLDEMDKIADNQMVDLLDVIQCIKDYNLESEYPSRDIEVEITKLQKLKENYKRCHASKVEQQQKKGKKHSFDAFAPKFQPQHPKSNCKLTTVAAATPYALPTPTSGYPQSSSSSLPYENNGRPGQFGMGASYRDISKGNCFHCGELGHWSRNCQKYSSEKKKLDMTKSSAGSRKERSYVMEDLLHSVAQAVGIVKARNFIRIILKDNISFLALRFFSQPQPPSLLVPLGGSGH</sequence>
<keyword evidence="7" id="KW-0175">Coiled coil</keyword>
<dbReference type="Proteomes" id="UP000507222">
    <property type="component" value="Unassembled WGS sequence"/>
</dbReference>
<dbReference type="GO" id="GO:0030154">
    <property type="term" value="P:cell differentiation"/>
    <property type="evidence" value="ECO:0007669"/>
    <property type="project" value="UniProtKB-KW"/>
</dbReference>
<dbReference type="EMBL" id="CAEKDK010000007">
    <property type="protein sequence ID" value="CAB4285961.1"/>
    <property type="molecule type" value="Genomic_DNA"/>
</dbReference>
<dbReference type="Gene3D" id="4.10.60.10">
    <property type="entry name" value="Zinc finger, CCHC-type"/>
    <property type="match status" value="1"/>
</dbReference>
<feature type="coiled-coil region" evidence="7">
    <location>
        <begin position="45"/>
        <end position="212"/>
    </location>
</feature>